<reference evidence="3 4" key="1">
    <citation type="journal article" date="2014" name="J. Gen. Virol.">
        <title>Genome sequence of a crustacean iridovirus, IIV31, isolated from the pill bug, Armadillidium vulgare.</title>
        <authorList>
            <person name="Piegu B."/>
            <person name="Guizard S."/>
            <person name="Yeping T."/>
            <person name="Cruaud C."/>
            <person name="Asgari S."/>
            <person name="Bideshi D.K."/>
            <person name="Federici B.A."/>
            <person name="Bigot Y."/>
        </authorList>
    </citation>
    <scope>NUCLEOTIDE SEQUENCE [LARGE SCALE GENOMIC DNA]</scope>
</reference>
<keyword evidence="1" id="KW-0175">Coiled coil</keyword>
<name>A0A068QL97_9VIRU</name>
<gene>
    <name evidence="3" type="primary">193L</name>
    <name evidence="3" type="ORF">IIV31_193L</name>
</gene>
<organism evidence="3 4">
    <name type="scientific">Armadillidium vulgare iridescent virus</name>
    <dbReference type="NCBI Taxonomy" id="72201"/>
    <lineage>
        <taxon>Viruses</taxon>
        <taxon>Varidnaviria</taxon>
        <taxon>Bamfordvirae</taxon>
        <taxon>Nucleocytoviricota</taxon>
        <taxon>Megaviricetes</taxon>
        <taxon>Pimascovirales</taxon>
        <taxon>Pimascovirales incertae sedis</taxon>
        <taxon>Iridoviridae</taxon>
        <taxon>Betairidovirinae</taxon>
        <taxon>Iridovirus</taxon>
        <taxon>Iridovirus armadillidium1</taxon>
        <taxon>Invertebrate iridescent virus 31</taxon>
    </lineage>
</organism>
<evidence type="ECO:0000313" key="4">
    <source>
        <dbReference type="Proteomes" id="UP000114278"/>
    </source>
</evidence>
<keyword evidence="4" id="KW-1185">Reference proteome</keyword>
<feature type="region of interest" description="Disordered" evidence="2">
    <location>
        <begin position="161"/>
        <end position="197"/>
    </location>
</feature>
<feature type="region of interest" description="Disordered" evidence="2">
    <location>
        <begin position="91"/>
        <end position="116"/>
    </location>
</feature>
<dbReference type="EMBL" id="HF920637">
    <property type="protein sequence ID" value="CCV02565.1"/>
    <property type="molecule type" value="Genomic_DNA"/>
</dbReference>
<dbReference type="OrthoDB" id="40886at10239"/>
<dbReference type="RefSeq" id="YP_009046807.1">
    <property type="nucleotide sequence ID" value="NC_024451.1"/>
</dbReference>
<protein>
    <submittedName>
        <fullName evidence="3">Uncharacterized protein</fullName>
    </submittedName>
</protein>
<dbReference type="GeneID" id="19738777"/>
<accession>A0A068QL97</accession>
<evidence type="ECO:0000256" key="1">
    <source>
        <dbReference type="SAM" id="Coils"/>
    </source>
</evidence>
<dbReference type="KEGG" id="vg:19738777"/>
<proteinExistence type="predicted"/>
<evidence type="ECO:0000313" key="3">
    <source>
        <dbReference type="EMBL" id="CCV02565.1"/>
    </source>
</evidence>
<evidence type="ECO:0000256" key="2">
    <source>
        <dbReference type="SAM" id="MobiDB-lite"/>
    </source>
</evidence>
<dbReference type="Proteomes" id="UP000114278">
    <property type="component" value="Segment"/>
</dbReference>
<feature type="coiled-coil region" evidence="1">
    <location>
        <begin position="33"/>
        <end position="60"/>
    </location>
</feature>
<sequence length="215" mass="24296">MDKLSGKNNSQTLHIIGEAVVAGGILYYVSSQTTHLNEKISKLEKRVEELSNLVNNLHLNNGVSVNGYATRHLRRETLAVPVPEQEDYKWELLPPRNPMKSKRQNEEQENDPNNTEVCQNGVCQLKPNIKKTVLNREKNGIDDRKNVMFAGVVEQVKYWDGEGTPEEPQKSNKLMMSPSMKSIVPNPSFNPEEDEQITQAVSKAIRPKLRGPIDP</sequence>